<dbReference type="InterPro" id="IPR036250">
    <property type="entry name" value="AcylCo_DH-like_C"/>
</dbReference>
<dbReference type="SUPFAM" id="SSF56645">
    <property type="entry name" value="Acyl-CoA dehydrogenase NM domain-like"/>
    <property type="match status" value="1"/>
</dbReference>
<organism evidence="16 17">
    <name type="scientific">Psychrosphaera ytuae</name>
    <dbReference type="NCBI Taxonomy" id="2820710"/>
    <lineage>
        <taxon>Bacteria</taxon>
        <taxon>Pseudomonadati</taxon>
        <taxon>Pseudomonadota</taxon>
        <taxon>Gammaproteobacteria</taxon>
        <taxon>Alteromonadales</taxon>
        <taxon>Pseudoalteromonadaceae</taxon>
        <taxon>Psychrosphaera</taxon>
    </lineage>
</organism>
<dbReference type="InterPro" id="IPR046373">
    <property type="entry name" value="Acyl-CoA_Oxase/DH_mid-dom_sf"/>
</dbReference>
<dbReference type="Proteomes" id="UP000682739">
    <property type="component" value="Chromosome"/>
</dbReference>
<dbReference type="EC" id="1.3.8.7" evidence="4"/>
<evidence type="ECO:0000256" key="1">
    <source>
        <dbReference type="ARBA" id="ARBA00001974"/>
    </source>
</evidence>
<protein>
    <recommendedName>
        <fullName evidence="6">Acyl-coenzyme A dehydrogenase</fullName>
        <ecNumber evidence="4">1.3.8.7</ecNumber>
        <ecNumber evidence="5">1.3.8.8</ecNumber>
    </recommendedName>
</protein>
<dbReference type="NCBIfam" id="NF007000">
    <property type="entry name" value="PRK09463.1"/>
    <property type="match status" value="1"/>
</dbReference>
<evidence type="ECO:0000256" key="4">
    <source>
        <dbReference type="ARBA" id="ARBA00012033"/>
    </source>
</evidence>
<dbReference type="AlphaFoldDB" id="A0A975D9L6"/>
<evidence type="ECO:0000256" key="7">
    <source>
        <dbReference type="ARBA" id="ARBA00022630"/>
    </source>
</evidence>
<evidence type="ECO:0000313" key="17">
    <source>
        <dbReference type="Proteomes" id="UP000682739"/>
    </source>
</evidence>
<evidence type="ECO:0000259" key="14">
    <source>
        <dbReference type="Pfam" id="PF02771"/>
    </source>
</evidence>
<dbReference type="InterPro" id="IPR050741">
    <property type="entry name" value="Acyl-CoA_dehydrogenase"/>
</dbReference>
<dbReference type="NCBIfam" id="NF009586">
    <property type="entry name" value="PRK13026.1"/>
    <property type="match status" value="1"/>
</dbReference>
<evidence type="ECO:0000256" key="3">
    <source>
        <dbReference type="ARBA" id="ARBA00009347"/>
    </source>
</evidence>
<keyword evidence="17" id="KW-1185">Reference proteome</keyword>
<dbReference type="Pfam" id="PF00441">
    <property type="entry name" value="Acyl-CoA_dh_1"/>
    <property type="match status" value="1"/>
</dbReference>
<evidence type="ECO:0000259" key="15">
    <source>
        <dbReference type="Pfam" id="PF09317"/>
    </source>
</evidence>
<feature type="domain" description="Acyl-CoA dehydrogenase/oxidase N-terminal" evidence="14">
    <location>
        <begin position="71"/>
        <end position="162"/>
    </location>
</feature>
<evidence type="ECO:0000256" key="5">
    <source>
        <dbReference type="ARBA" id="ARBA00012040"/>
    </source>
</evidence>
<proteinExistence type="inferred from homology"/>
<feature type="domain" description="Acyl-CoA dehydrogenase/oxidase C-terminal" evidence="12">
    <location>
        <begin position="290"/>
        <end position="435"/>
    </location>
</feature>
<dbReference type="InterPro" id="IPR006091">
    <property type="entry name" value="Acyl-CoA_Oxase/DH_mid-dom"/>
</dbReference>
<dbReference type="PANTHER" id="PTHR48083:SF33">
    <property type="entry name" value="ACYL-COENZYME A DEHYDROGENASE"/>
    <property type="match status" value="1"/>
</dbReference>
<dbReference type="InterPro" id="IPR037069">
    <property type="entry name" value="AcylCoA_DH/ox_N_sf"/>
</dbReference>
<gene>
    <name evidence="16" type="ORF">J1N51_08900</name>
</gene>
<sequence>MSLRTKFKKILPEISRTEQEALDAGDTWIEASIYQGKPDFDALLQTAPSKLTEREQAFIDGPLAELLEMLDDMEVHNSNHIPERVMKHLKDNKFFSFIIPQEFGGLEFSAYASSTIVARISTKSNPIATTVMVPNSLGPGELLAHYGTDEQKNHYLPRLVDGRDIPCFALTSPEAGSDAGGIPDRAIVTKKVVDGKEVVGLSVTWDKRYITLAPIATLVGLAVKVFDPEGLLGKEKDLGITCLLLPADYEGVQTGNRHNPLGVNFYNGTTRGTDVFVPLDFVIGGAKNVGRGWQMLVACLGAGRGISLPANGCATGHAALKSTSEYAAIREQFGMPIGKFEGIQEQLALIGGLTYNLEAMRHLVLNGLDLGFKPSVVTAMAKYHMTEMGRDALEAAMDVQAGKAIQMGPGNVLATAYFATPIGITVEGANILTRNLMIFGQGATRCHPYVQDLITSIHSEDANADAEFNSLFRKTIGYSIKNFFRGLATAYIPGVGSSNNPDKLVAQFEKRVKRLSSALAVQADFALLVLGGDLKRKEMLSARLGDVLSYLFMAMGNIKFYLQSENREDLKPYFEYGTRWALMQAEQALDLYVDNFPNRFVANTLKIKLGLPFMSRTKISDKLITTLAEATLRNDGAKEELTHLVSMKGRDGFAVLTDAYKAKLDVLPLLDKMKKALRTGKVEKQLTFGELVEASLAAYVIDADEANKLMEYNEKRKLAIAVDEYTFDMELITNIDEPTVELKSA</sequence>
<dbReference type="RefSeq" id="WP_208830515.1">
    <property type="nucleotide sequence ID" value="NZ_CP072110.1"/>
</dbReference>
<dbReference type="Gene3D" id="2.40.110.10">
    <property type="entry name" value="Butyryl-CoA Dehydrogenase, subunit A, domain 2"/>
    <property type="match status" value="1"/>
</dbReference>
<evidence type="ECO:0000256" key="9">
    <source>
        <dbReference type="ARBA" id="ARBA00023002"/>
    </source>
</evidence>
<comment type="pathway">
    <text evidence="2">Lipid metabolism; fatty acid beta-oxidation.</text>
</comment>
<dbReference type="CDD" id="cd00567">
    <property type="entry name" value="ACAD"/>
    <property type="match status" value="1"/>
</dbReference>
<dbReference type="Gene3D" id="1.10.540.10">
    <property type="entry name" value="Acyl-CoA dehydrogenase/oxidase, N-terminal domain"/>
    <property type="match status" value="1"/>
</dbReference>
<dbReference type="InterPro" id="IPR009100">
    <property type="entry name" value="AcylCoA_DH/oxidase_NM_dom_sf"/>
</dbReference>
<evidence type="ECO:0000256" key="2">
    <source>
        <dbReference type="ARBA" id="ARBA00005005"/>
    </source>
</evidence>
<comment type="similarity">
    <text evidence="3">Belongs to the acyl-CoA dehydrogenase family.</text>
</comment>
<evidence type="ECO:0000313" key="16">
    <source>
        <dbReference type="EMBL" id="QTH62883.1"/>
    </source>
</evidence>
<evidence type="ECO:0000259" key="13">
    <source>
        <dbReference type="Pfam" id="PF02770"/>
    </source>
</evidence>
<dbReference type="Pfam" id="PF02770">
    <property type="entry name" value="Acyl-CoA_dh_M"/>
    <property type="match status" value="1"/>
</dbReference>
<dbReference type="EC" id="1.3.8.8" evidence="5"/>
<keyword evidence="7" id="KW-0285">Flavoprotein</keyword>
<reference evidence="16" key="1">
    <citation type="submission" date="2021-03" db="EMBL/GenBank/DDBJ databases">
        <title>Description of Psychrosphaera ytuae sp. nov. isolated from deep sea sediment of South China Sea.</title>
        <authorList>
            <person name="Zhang J."/>
            <person name="Xu X.-D."/>
        </authorList>
    </citation>
    <scope>NUCLEOTIDE SEQUENCE</scope>
    <source>
        <strain evidence="16">MTZ26</strain>
    </source>
</reference>
<dbReference type="GO" id="GO:0050660">
    <property type="term" value="F:flavin adenine dinucleotide binding"/>
    <property type="evidence" value="ECO:0007669"/>
    <property type="project" value="InterPro"/>
</dbReference>
<dbReference type="SUPFAM" id="SSF47203">
    <property type="entry name" value="Acyl-CoA dehydrogenase C-terminal domain-like"/>
    <property type="match status" value="1"/>
</dbReference>
<evidence type="ECO:0000256" key="11">
    <source>
        <dbReference type="ARBA" id="ARBA00049247"/>
    </source>
</evidence>
<dbReference type="Pfam" id="PF02771">
    <property type="entry name" value="Acyl-CoA_dh_N"/>
    <property type="match status" value="1"/>
</dbReference>
<dbReference type="InterPro" id="IPR013786">
    <property type="entry name" value="AcylCoA_DH/ox_N"/>
</dbReference>
<dbReference type="GO" id="GO:0005737">
    <property type="term" value="C:cytoplasm"/>
    <property type="evidence" value="ECO:0007669"/>
    <property type="project" value="TreeGrafter"/>
</dbReference>
<name>A0A975D9L6_9GAMM</name>
<dbReference type="GO" id="GO:0070991">
    <property type="term" value="F:medium-chain fatty acyl-CoA dehydrogenase activity"/>
    <property type="evidence" value="ECO:0007669"/>
    <property type="project" value="UniProtKB-EC"/>
</dbReference>
<dbReference type="PANTHER" id="PTHR48083">
    <property type="entry name" value="MEDIUM-CHAIN SPECIFIC ACYL-COA DEHYDROGENASE, MITOCHONDRIAL-RELATED"/>
    <property type="match status" value="1"/>
</dbReference>
<keyword evidence="9" id="KW-0560">Oxidoreductase</keyword>
<evidence type="ECO:0000256" key="10">
    <source>
        <dbReference type="ARBA" id="ARBA00047882"/>
    </source>
</evidence>
<keyword evidence="8" id="KW-0274">FAD</keyword>
<dbReference type="FunFam" id="1.20.140.10:FF:000009">
    <property type="entry name" value="Acyl-CoA dehydrogenase"/>
    <property type="match status" value="1"/>
</dbReference>
<dbReference type="GO" id="GO:0004466">
    <property type="term" value="F:long-chain fatty acyl-CoA dehydrogenase activity"/>
    <property type="evidence" value="ECO:0007669"/>
    <property type="project" value="UniProtKB-EC"/>
</dbReference>
<dbReference type="Pfam" id="PF09317">
    <property type="entry name" value="ACDH_C"/>
    <property type="match status" value="1"/>
</dbReference>
<comment type="catalytic activity">
    <reaction evidence="11">
        <text>a long-chain 2,3-saturated fatty acyl-CoA + oxidized [electron-transfer flavoprotein] + H(+) = a long-chain (2E)-enoyl-CoA + reduced [electron-transfer flavoprotein]</text>
        <dbReference type="Rhea" id="RHEA:17721"/>
        <dbReference type="Rhea" id="RHEA-COMP:10685"/>
        <dbReference type="Rhea" id="RHEA-COMP:10686"/>
        <dbReference type="ChEBI" id="CHEBI:15378"/>
        <dbReference type="ChEBI" id="CHEBI:57692"/>
        <dbReference type="ChEBI" id="CHEBI:58307"/>
        <dbReference type="ChEBI" id="CHEBI:83721"/>
        <dbReference type="ChEBI" id="CHEBI:83727"/>
        <dbReference type="EC" id="1.3.8.8"/>
    </reaction>
</comment>
<evidence type="ECO:0000256" key="6">
    <source>
        <dbReference type="ARBA" id="ARBA00020144"/>
    </source>
</evidence>
<accession>A0A975D9L6</accession>
<evidence type="ECO:0000256" key="8">
    <source>
        <dbReference type="ARBA" id="ARBA00022827"/>
    </source>
</evidence>
<feature type="domain" description="Acyl-CoA dehydrogenase C-terminal bacterial-type" evidence="15">
    <location>
        <begin position="444"/>
        <end position="725"/>
    </location>
</feature>
<dbReference type="EMBL" id="CP072110">
    <property type="protein sequence ID" value="QTH62883.1"/>
    <property type="molecule type" value="Genomic_DNA"/>
</dbReference>
<dbReference type="InterPro" id="IPR009075">
    <property type="entry name" value="AcylCo_DH/oxidase_C"/>
</dbReference>
<feature type="domain" description="Acyl-CoA oxidase/dehydrogenase middle" evidence="13">
    <location>
        <begin position="167"/>
        <end position="267"/>
    </location>
</feature>
<comment type="cofactor">
    <cofactor evidence="1">
        <name>FAD</name>
        <dbReference type="ChEBI" id="CHEBI:57692"/>
    </cofactor>
</comment>
<comment type="catalytic activity">
    <reaction evidence="10">
        <text>a medium-chain 2,3-saturated fatty acyl-CoA + oxidized [electron-transfer flavoprotein] + H(+) = a medium-chain (2E)-enoyl-CoA + reduced [electron-transfer flavoprotein]</text>
        <dbReference type="Rhea" id="RHEA:14477"/>
        <dbReference type="Rhea" id="RHEA-COMP:10685"/>
        <dbReference type="Rhea" id="RHEA-COMP:10686"/>
        <dbReference type="ChEBI" id="CHEBI:15378"/>
        <dbReference type="ChEBI" id="CHEBI:57692"/>
        <dbReference type="ChEBI" id="CHEBI:58307"/>
        <dbReference type="ChEBI" id="CHEBI:83723"/>
        <dbReference type="ChEBI" id="CHEBI:83726"/>
        <dbReference type="EC" id="1.3.8.7"/>
    </reaction>
</comment>
<evidence type="ECO:0000259" key="12">
    <source>
        <dbReference type="Pfam" id="PF00441"/>
    </source>
</evidence>
<dbReference type="Gene3D" id="1.20.140.10">
    <property type="entry name" value="Butyryl-CoA Dehydrogenase, subunit A, domain 3"/>
    <property type="match status" value="1"/>
</dbReference>
<dbReference type="InterPro" id="IPR015396">
    <property type="entry name" value="FadE_C"/>
</dbReference>
<dbReference type="KEGG" id="psym:J1N51_08900"/>
<dbReference type="GO" id="GO:0033539">
    <property type="term" value="P:fatty acid beta-oxidation using acyl-CoA dehydrogenase"/>
    <property type="evidence" value="ECO:0007669"/>
    <property type="project" value="InterPro"/>
</dbReference>